<organism evidence="1">
    <name type="scientific">marine sediment metagenome</name>
    <dbReference type="NCBI Taxonomy" id="412755"/>
    <lineage>
        <taxon>unclassified sequences</taxon>
        <taxon>metagenomes</taxon>
        <taxon>ecological metagenomes</taxon>
    </lineage>
</organism>
<proteinExistence type="predicted"/>
<dbReference type="EMBL" id="LAZR01024951">
    <property type="protein sequence ID" value="KKL73456.1"/>
    <property type="molecule type" value="Genomic_DNA"/>
</dbReference>
<reference evidence="1" key="1">
    <citation type="journal article" date="2015" name="Nature">
        <title>Complex archaea that bridge the gap between prokaryotes and eukaryotes.</title>
        <authorList>
            <person name="Spang A."/>
            <person name="Saw J.H."/>
            <person name="Jorgensen S.L."/>
            <person name="Zaremba-Niedzwiedzka K."/>
            <person name="Martijn J."/>
            <person name="Lind A.E."/>
            <person name="van Eijk R."/>
            <person name="Schleper C."/>
            <person name="Guy L."/>
            <person name="Ettema T.J."/>
        </authorList>
    </citation>
    <scope>NUCLEOTIDE SEQUENCE</scope>
</reference>
<name>A0A0F9F4Q0_9ZZZZ</name>
<evidence type="ECO:0000313" key="1">
    <source>
        <dbReference type="EMBL" id="KKL73456.1"/>
    </source>
</evidence>
<comment type="caution">
    <text evidence="1">The sequence shown here is derived from an EMBL/GenBank/DDBJ whole genome shotgun (WGS) entry which is preliminary data.</text>
</comment>
<sequence>MTYRENPKLKGSGILACIPQKGRCPNGCADCFFQSGRSYLEPLVDNLPNMPTVQQAAGRVVRVNDGNDSNVGRAGVVAAVQGYPMRFYNTAIPKDLGGFDAPVVLTLNPSEITDVDWYQLRPAPPNLMFVRFRVNTW</sequence>
<gene>
    <name evidence="1" type="ORF">LCGC14_2074700</name>
</gene>
<dbReference type="AlphaFoldDB" id="A0A0F9F4Q0"/>
<accession>A0A0F9F4Q0</accession>
<protein>
    <submittedName>
        <fullName evidence="1">Uncharacterized protein</fullName>
    </submittedName>
</protein>
<feature type="non-terminal residue" evidence="1">
    <location>
        <position position="137"/>
    </location>
</feature>